<dbReference type="GO" id="GO:0031291">
    <property type="term" value="P:Ran protein signal transduction"/>
    <property type="evidence" value="ECO:0007669"/>
    <property type="project" value="EnsemblFungi"/>
</dbReference>
<dbReference type="InterPro" id="IPR051553">
    <property type="entry name" value="Ran_GTPase-activating"/>
</dbReference>
<dbReference type="GO" id="GO:0032888">
    <property type="term" value="P:regulation of mitotic spindle elongation"/>
    <property type="evidence" value="ECO:0007669"/>
    <property type="project" value="EnsemblFungi"/>
</dbReference>
<dbReference type="AlphaFoldDB" id="A0A261Y0J2"/>
<dbReference type="Gene3D" id="2.130.10.30">
    <property type="entry name" value="Regulator of chromosome condensation 1/beta-lactamase-inhibitor protein II"/>
    <property type="match status" value="1"/>
</dbReference>
<keyword evidence="7" id="KW-1185">Reference proteome</keyword>
<sequence>MPDSFPSPKRTRTVSTDKMDVDGVQRSPRSHHRSPRISRSRSVLPVINTVPSLKAETGRVFVFGNGDLGQLGLGEDMLNRKKPMPVKEMDGKHIVDVVAGGVHTVVVNQTGKLYSWGCNDKRALGRSGEEYEPGAVEGLDHVKVVKVACGDSITVALTAEGKVWCWGTYRSSQGDLGFSKSQSIQDVPEEFAPLTGETIVDVACGTDHALALTDDGKVYGWGNGEQNQIGRRILERRKLNGLDPQLTSLRNITMIASGSYHSLAVDTEGRLWVWGLNNFGQCGLRGQKKTTLDIIPTPQRLVLDNLGENEDEDTRPFKIKQIAAGEQHSLLLMESGDVYAFGRADFGQLGISGEQVTSVVAQETLEHDGEENGVDELSSGFKKAIYHPVKVSIPAKVTAISCGIHHNLALTQEGQVYAWGFGESLALGNGSDEDEYVPVLLEGQKIEGGTCLGVAAGGQHSVVLYRV</sequence>
<feature type="repeat" description="RCC1" evidence="3">
    <location>
        <begin position="161"/>
        <end position="215"/>
    </location>
</feature>
<dbReference type="GO" id="GO:0000785">
    <property type="term" value="C:chromatin"/>
    <property type="evidence" value="ECO:0007669"/>
    <property type="project" value="EnsemblFungi"/>
</dbReference>
<comment type="caution">
    <text evidence="6">The sequence shown here is derived from an EMBL/GenBank/DDBJ whole genome shotgun (WGS) entry which is preliminary data.</text>
</comment>
<dbReference type="InterPro" id="IPR000408">
    <property type="entry name" value="Reg_chr_condens"/>
</dbReference>
<dbReference type="PROSITE" id="PS50012">
    <property type="entry name" value="RCC1_3"/>
    <property type="match status" value="7"/>
</dbReference>
<evidence type="ECO:0000313" key="6">
    <source>
        <dbReference type="EMBL" id="OZJ04137.1"/>
    </source>
</evidence>
<accession>A0A261Y0J2</accession>
<dbReference type="PRINTS" id="PR00633">
    <property type="entry name" value="RCCNDNSATION"/>
</dbReference>
<evidence type="ECO:0000256" key="3">
    <source>
        <dbReference type="PROSITE-ProRule" id="PRU00235"/>
    </source>
</evidence>
<name>A0A261Y0J2_9FUNG</name>
<feature type="repeat" description="RCC1" evidence="3">
    <location>
        <begin position="58"/>
        <end position="110"/>
    </location>
</feature>
<dbReference type="PANTHER" id="PTHR45982">
    <property type="entry name" value="REGULATOR OF CHROMOSOME CONDENSATION"/>
    <property type="match status" value="1"/>
</dbReference>
<feature type="region of interest" description="Disordered" evidence="4">
    <location>
        <begin position="1"/>
        <end position="40"/>
    </location>
</feature>
<dbReference type="GO" id="GO:0005737">
    <property type="term" value="C:cytoplasm"/>
    <property type="evidence" value="ECO:0007669"/>
    <property type="project" value="EnsemblFungi"/>
</dbReference>
<keyword evidence="2" id="KW-0677">Repeat</keyword>
<feature type="repeat" description="RCC1" evidence="3">
    <location>
        <begin position="216"/>
        <end position="268"/>
    </location>
</feature>
<dbReference type="EMBL" id="MVBO01000052">
    <property type="protein sequence ID" value="OZJ04137.1"/>
    <property type="molecule type" value="Genomic_DNA"/>
</dbReference>
<feature type="repeat" description="RCC1" evidence="3">
    <location>
        <begin position="111"/>
        <end position="160"/>
    </location>
</feature>
<evidence type="ECO:0000259" key="5">
    <source>
        <dbReference type="Pfam" id="PF25390"/>
    </source>
</evidence>
<feature type="repeat" description="RCC1" evidence="3">
    <location>
        <begin position="336"/>
        <end position="413"/>
    </location>
</feature>
<dbReference type="PANTHER" id="PTHR45982:SF1">
    <property type="entry name" value="REGULATOR OF CHROMOSOME CONDENSATION"/>
    <property type="match status" value="1"/>
</dbReference>
<dbReference type="PROSITE" id="PS00626">
    <property type="entry name" value="RCC1_2"/>
    <property type="match status" value="3"/>
</dbReference>
<protein>
    <recommendedName>
        <fullName evidence="5">RCC1-like domain-containing protein</fullName>
    </recommendedName>
</protein>
<dbReference type="InterPro" id="IPR058923">
    <property type="entry name" value="RCC1-like_dom"/>
</dbReference>
<evidence type="ECO:0000256" key="4">
    <source>
        <dbReference type="SAM" id="MobiDB-lite"/>
    </source>
</evidence>
<proteinExistence type="predicted"/>
<dbReference type="GO" id="GO:0007096">
    <property type="term" value="P:regulation of exit from mitosis"/>
    <property type="evidence" value="ECO:0007669"/>
    <property type="project" value="EnsemblFungi"/>
</dbReference>
<dbReference type="GO" id="GO:0046827">
    <property type="term" value="P:positive regulation of protein export from nucleus"/>
    <property type="evidence" value="ECO:0007669"/>
    <property type="project" value="EnsemblFungi"/>
</dbReference>
<feature type="domain" description="RCC1-like" evidence="5">
    <location>
        <begin position="59"/>
        <end position="463"/>
    </location>
</feature>
<dbReference type="GO" id="GO:0101024">
    <property type="term" value="P:mitotic nuclear membrane organization"/>
    <property type="evidence" value="ECO:0007669"/>
    <property type="project" value="EnsemblFungi"/>
</dbReference>
<evidence type="ECO:0000256" key="1">
    <source>
        <dbReference type="ARBA" id="ARBA00022658"/>
    </source>
</evidence>
<dbReference type="SUPFAM" id="SSF50985">
    <property type="entry name" value="RCC1/BLIP-II"/>
    <property type="match status" value="1"/>
</dbReference>
<dbReference type="GO" id="GO:1901673">
    <property type="term" value="P:regulation of mitotic spindle assembly"/>
    <property type="evidence" value="ECO:0007669"/>
    <property type="project" value="EnsemblFungi"/>
</dbReference>
<feature type="repeat" description="RCC1" evidence="3">
    <location>
        <begin position="414"/>
        <end position="467"/>
    </location>
</feature>
<organism evidence="6 7">
    <name type="scientific">Bifiguratus adelaidae</name>
    <dbReference type="NCBI Taxonomy" id="1938954"/>
    <lineage>
        <taxon>Eukaryota</taxon>
        <taxon>Fungi</taxon>
        <taxon>Fungi incertae sedis</taxon>
        <taxon>Mucoromycota</taxon>
        <taxon>Mucoromycotina</taxon>
        <taxon>Endogonomycetes</taxon>
        <taxon>Endogonales</taxon>
        <taxon>Endogonales incertae sedis</taxon>
        <taxon>Bifiguratus</taxon>
    </lineage>
</organism>
<keyword evidence="1" id="KW-0344">Guanine-nucleotide releasing factor</keyword>
<dbReference type="OrthoDB" id="61110at2759"/>
<feature type="compositionally biased region" description="Basic residues" evidence="4">
    <location>
        <begin position="28"/>
        <end position="39"/>
    </location>
</feature>
<dbReference type="Proteomes" id="UP000242875">
    <property type="component" value="Unassembled WGS sequence"/>
</dbReference>
<evidence type="ECO:0000313" key="7">
    <source>
        <dbReference type="Proteomes" id="UP000242875"/>
    </source>
</evidence>
<dbReference type="Pfam" id="PF25390">
    <property type="entry name" value="WD40_RLD"/>
    <property type="match status" value="1"/>
</dbReference>
<dbReference type="GO" id="GO:0005085">
    <property type="term" value="F:guanyl-nucleotide exchange factor activity"/>
    <property type="evidence" value="ECO:0007669"/>
    <property type="project" value="EnsemblFungi"/>
</dbReference>
<gene>
    <name evidence="6" type="ORF">BZG36_02837</name>
</gene>
<reference evidence="6 7" key="1">
    <citation type="journal article" date="2017" name="Mycologia">
        <title>Bifiguratus adelaidae, gen. et sp. nov., a new member of Mucoromycotina in endophytic and soil-dwelling habitats.</title>
        <authorList>
            <person name="Torres-Cruz T.J."/>
            <person name="Billingsley Tobias T.L."/>
            <person name="Almatruk M."/>
            <person name="Hesse C."/>
            <person name="Kuske C.R."/>
            <person name="Desiro A."/>
            <person name="Benucci G.M."/>
            <person name="Bonito G."/>
            <person name="Stajich J.E."/>
            <person name="Dunlap C."/>
            <person name="Arnold A.E."/>
            <person name="Porras-Alfaro A."/>
        </authorList>
    </citation>
    <scope>NUCLEOTIDE SEQUENCE [LARGE SCALE GENOMIC DNA]</scope>
    <source>
        <strain evidence="6 7">AZ0501</strain>
    </source>
</reference>
<feature type="repeat" description="RCC1" evidence="3">
    <location>
        <begin position="269"/>
        <end position="335"/>
    </location>
</feature>
<evidence type="ECO:0000256" key="2">
    <source>
        <dbReference type="ARBA" id="ARBA00022737"/>
    </source>
</evidence>
<dbReference type="InterPro" id="IPR009091">
    <property type="entry name" value="RCC1/BLIP-II"/>
</dbReference>